<protein>
    <submittedName>
        <fullName evidence="1">Uncharacterized protein DUF1905</fullName>
    </submittedName>
</protein>
<dbReference type="Pfam" id="PF08922">
    <property type="entry name" value="DUF1905"/>
    <property type="match status" value="1"/>
</dbReference>
<evidence type="ECO:0000313" key="1">
    <source>
        <dbReference type="EMBL" id="TDP31175.1"/>
    </source>
</evidence>
<dbReference type="RefSeq" id="WP_067494059.1">
    <property type="nucleotide sequence ID" value="NZ_SNXK01000009.1"/>
</dbReference>
<reference evidence="1 2" key="1">
    <citation type="submission" date="2019-03" db="EMBL/GenBank/DDBJ databases">
        <title>Genomic Encyclopedia of Type Strains, Phase IV (KMG-IV): sequencing the most valuable type-strain genomes for metagenomic binning, comparative biology and taxonomic classification.</title>
        <authorList>
            <person name="Goeker M."/>
        </authorList>
    </citation>
    <scope>NUCLEOTIDE SEQUENCE [LARGE SCALE GENOMIC DNA]</scope>
    <source>
        <strain evidence="1 2">DSM 44496</strain>
    </source>
</reference>
<accession>A0A4R6P1Q8</accession>
<dbReference type="SUPFAM" id="SSF141694">
    <property type="entry name" value="AF2212/PG0164-like"/>
    <property type="match status" value="1"/>
</dbReference>
<proteinExistence type="predicted"/>
<dbReference type="AlphaFoldDB" id="A0A4R6P1Q8"/>
<dbReference type="InterPro" id="IPR037079">
    <property type="entry name" value="AF2212/PG0164-like_sf"/>
</dbReference>
<dbReference type="Gene3D" id="2.40.30.100">
    <property type="entry name" value="AF2212/PG0164-like"/>
    <property type="match status" value="1"/>
</dbReference>
<sequence length="99" mass="10902">MKPWDYEFAAEVWQAPGATWHFVAVPEPVADDIADRHPRTGPGFGAVPVTVSVGATTWSTSVFPDKKRGTYILPMKKPVLQTEELAEGDTAHVRLRTGR</sequence>
<organism evidence="1 2">
    <name type="scientific">Nocardia ignorata</name>
    <dbReference type="NCBI Taxonomy" id="145285"/>
    <lineage>
        <taxon>Bacteria</taxon>
        <taxon>Bacillati</taxon>
        <taxon>Actinomycetota</taxon>
        <taxon>Actinomycetes</taxon>
        <taxon>Mycobacteriales</taxon>
        <taxon>Nocardiaceae</taxon>
        <taxon>Nocardia</taxon>
    </lineage>
</organism>
<keyword evidence="2" id="KW-1185">Reference proteome</keyword>
<evidence type="ECO:0000313" key="2">
    <source>
        <dbReference type="Proteomes" id="UP000295087"/>
    </source>
</evidence>
<dbReference type="InterPro" id="IPR015018">
    <property type="entry name" value="DUF1905"/>
</dbReference>
<comment type="caution">
    <text evidence="1">The sequence shown here is derived from an EMBL/GenBank/DDBJ whole genome shotgun (WGS) entry which is preliminary data.</text>
</comment>
<name>A0A4R6P1Q8_NOCIG</name>
<dbReference type="Proteomes" id="UP000295087">
    <property type="component" value="Unassembled WGS sequence"/>
</dbReference>
<gene>
    <name evidence="1" type="ORF">DFR75_109144</name>
</gene>
<dbReference type="EMBL" id="SNXK01000009">
    <property type="protein sequence ID" value="TDP31175.1"/>
    <property type="molecule type" value="Genomic_DNA"/>
</dbReference>